<dbReference type="NCBIfam" id="NF004829">
    <property type="entry name" value="PRK06183.1-3"/>
    <property type="match status" value="1"/>
</dbReference>
<dbReference type="Gene3D" id="3.50.50.60">
    <property type="entry name" value="FAD/NAD(P)-binding domain"/>
    <property type="match status" value="1"/>
</dbReference>
<dbReference type="GO" id="GO:0008688">
    <property type="term" value="F:3-(3-hydroxyphenyl)propionate hydroxylase activity"/>
    <property type="evidence" value="ECO:0007669"/>
    <property type="project" value="TreeGrafter"/>
</dbReference>
<dbReference type="Gene3D" id="3.40.30.120">
    <property type="match status" value="1"/>
</dbReference>
<dbReference type="Proteomes" id="UP000194137">
    <property type="component" value="Chromosome"/>
</dbReference>
<dbReference type="Pfam" id="PF01494">
    <property type="entry name" value="FAD_binding_3"/>
    <property type="match status" value="1"/>
</dbReference>
<dbReference type="GO" id="GO:0019622">
    <property type="term" value="P:3-(3-hydroxy)phenylpropionate catabolic process"/>
    <property type="evidence" value="ECO:0007669"/>
    <property type="project" value="TreeGrafter"/>
</dbReference>
<keyword evidence="3" id="KW-1185">Reference proteome</keyword>
<dbReference type="STRING" id="1235591.CAK95_11340"/>
<dbReference type="PANTHER" id="PTHR43476">
    <property type="entry name" value="3-(3-HYDROXY-PHENYL)PROPIONATE/3-HYDROXYCINNAMIC ACID HYDROXYLASE"/>
    <property type="match status" value="1"/>
</dbReference>
<dbReference type="InterPro" id="IPR002938">
    <property type="entry name" value="FAD-bd"/>
</dbReference>
<dbReference type="OrthoDB" id="9791689at2"/>
<gene>
    <name evidence="2" type="ORF">CAK95_11340</name>
</gene>
<organism evidence="2 3">
    <name type="scientific">Pseudorhodoplanes sinuspersici</name>
    <dbReference type="NCBI Taxonomy" id="1235591"/>
    <lineage>
        <taxon>Bacteria</taxon>
        <taxon>Pseudomonadati</taxon>
        <taxon>Pseudomonadota</taxon>
        <taxon>Alphaproteobacteria</taxon>
        <taxon>Hyphomicrobiales</taxon>
        <taxon>Pseudorhodoplanes</taxon>
    </lineage>
</organism>
<dbReference type="Gene3D" id="3.30.70.2450">
    <property type="match status" value="1"/>
</dbReference>
<dbReference type="GO" id="GO:0071949">
    <property type="term" value="F:FAD binding"/>
    <property type="evidence" value="ECO:0007669"/>
    <property type="project" value="InterPro"/>
</dbReference>
<accession>A0A1W6ZQK0</accession>
<evidence type="ECO:0000313" key="2">
    <source>
        <dbReference type="EMBL" id="ARP99612.1"/>
    </source>
</evidence>
<dbReference type="EMBL" id="CP021112">
    <property type="protein sequence ID" value="ARP99612.1"/>
    <property type="molecule type" value="Genomic_DNA"/>
</dbReference>
<dbReference type="InterPro" id="IPR050631">
    <property type="entry name" value="PheA/TfdB_FAD_monoxygenase"/>
</dbReference>
<dbReference type="NCBIfam" id="NF004831">
    <property type="entry name" value="PRK06183.1-5"/>
    <property type="match status" value="1"/>
</dbReference>
<reference evidence="2 3" key="1">
    <citation type="submission" date="2017-05" db="EMBL/GenBank/DDBJ databases">
        <title>Full genome sequence of Pseudorhodoplanes sinuspersici.</title>
        <authorList>
            <person name="Dastgheib S.M.M."/>
            <person name="Shavandi M."/>
            <person name="Tirandaz H."/>
        </authorList>
    </citation>
    <scope>NUCLEOTIDE SEQUENCE [LARGE SCALE GENOMIC DNA]</scope>
    <source>
        <strain evidence="2 3">RIPI110</strain>
    </source>
</reference>
<sequence length="555" mass="61623">MVKVSYDVAIVGAGPTGLTLANLLGQFGVSVILIERRNGTVTEPRAVSIDDESLRTMQAIGLAEAVMSDCALDYGSYYYSEKGDCFARIEPTTREYGFPRRNAFEQPRLERRLREGLSRFTNVTVLFGSTFTTFKEAAESVHICVVGNDGETFEVEAAYLVGCDGAHSSIRESIGASLVGATHRERWLIVDLAATREQLRQTRVVCNPKRPMITLPGPGGIRRYEFMLFDHEAETAVTDPEFVQTLLAENGPDAGMPIVRRQVYTFHARVADRWSTNRVFLAGDAAHLSPPFAGQGMNSGIRDAHNLGWKLVAALSSKADADVISSYQMEREPHVRATIELALSMGRIMMPRTRFEAWLTRIFFKMLRFVPPLHLYFAQMKYKPKPFYRSGFLISETDCPGVVGRMLPQPVAEIKQQETLLLDELRGKGFTLIAYGRDAQHVIKEAMAFDFGPSVDAKIAILPHSFNPTTDDDSGYVLARDVHNMLRSFLSGVDATSLLVVRPDGYVFAATRSAPESLERFAANCRARLKHIKFEPAPRGRIGEQKMGHLASVGS</sequence>
<dbReference type="PRINTS" id="PR00420">
    <property type="entry name" value="RNGMNOXGNASE"/>
</dbReference>
<dbReference type="AlphaFoldDB" id="A0A1W6ZQK0"/>
<dbReference type="SUPFAM" id="SSF51905">
    <property type="entry name" value="FAD/NAD(P)-binding domain"/>
    <property type="match status" value="1"/>
</dbReference>
<proteinExistence type="predicted"/>
<name>A0A1W6ZQK0_9HYPH</name>
<dbReference type="RefSeq" id="WP_086088020.1">
    <property type="nucleotide sequence ID" value="NZ_CP021112.1"/>
</dbReference>
<dbReference type="KEGG" id="psin:CAK95_11340"/>
<dbReference type="InterPro" id="IPR036188">
    <property type="entry name" value="FAD/NAD-bd_sf"/>
</dbReference>
<keyword evidence="1" id="KW-0560">Oxidoreductase</keyword>
<evidence type="ECO:0000256" key="1">
    <source>
        <dbReference type="ARBA" id="ARBA00023002"/>
    </source>
</evidence>
<protein>
    <submittedName>
        <fullName evidence="2">Uncharacterized protein</fullName>
    </submittedName>
</protein>
<evidence type="ECO:0000313" key="3">
    <source>
        <dbReference type="Proteomes" id="UP000194137"/>
    </source>
</evidence>
<dbReference type="PANTHER" id="PTHR43476:SF3">
    <property type="entry name" value="FAD-BINDING MONOOXYGENASE"/>
    <property type="match status" value="1"/>
</dbReference>